<dbReference type="InParanoid" id="A0A6I9S149"/>
<dbReference type="InterPro" id="IPR050942">
    <property type="entry name" value="F-box_BR-signaling"/>
</dbReference>
<evidence type="ECO:0000313" key="3">
    <source>
        <dbReference type="RefSeq" id="XP_010935397.1"/>
    </source>
</evidence>
<dbReference type="AlphaFoldDB" id="A0A6I9S149"/>
<dbReference type="KEGG" id="egu:105055324"/>
<accession>A0A6I9S149</accession>
<protein>
    <submittedName>
        <fullName evidence="3">F-box protein KIB2-like</fullName>
    </submittedName>
</protein>
<dbReference type="Pfam" id="PF03478">
    <property type="entry name" value="Beta-prop_KIB1-4"/>
    <property type="match status" value="1"/>
</dbReference>
<feature type="domain" description="KIB1-4 beta-propeller" evidence="1">
    <location>
        <begin position="68"/>
        <end position="381"/>
    </location>
</feature>
<sequence>MTRPKTKLPPEILELIGRSGKSASAYLRFRATCKTLFSNLPPHPHHLPLQPPFLMLPPSAAGGRRRFFNLATFFTHDLPEVSDMTRGKICFGSSFGWLILVDYSFNPSLLNPFTGAEIPIPRLANIPGFFNIVPLDVPVPQLLALLSGSHTKNIKEEEIADMIIHQAALSSDPALDPHAVVLIFIKTYGPYHCYYCQLGDASWTWIEIPSNPIYFLYDFLPFRERQFYVLVCDDRLVGFDFRSLPVRVTVGKVRSMPRCSTAYLVGSAGELLLISEDYKLSDAYDRIMRLFHVHKIDLNDLDDAQGYVQLDQVHSIGDRVVFLGPGHSFSISAQDFPRFRGNCIYFADSYNKQAGKEYVRVDCIEVFSLEEYNTEDIFVFNEVGKIELPSYKPKMPWLVSPNLTKRDA</sequence>
<name>A0A6I9S149_ELAGV</name>
<reference evidence="3" key="1">
    <citation type="submission" date="2025-08" db="UniProtKB">
        <authorList>
            <consortium name="RefSeq"/>
        </authorList>
    </citation>
    <scope>IDENTIFICATION</scope>
</reference>
<dbReference type="GeneID" id="105055324"/>
<dbReference type="PANTHER" id="PTHR44259:SF114">
    <property type="entry name" value="OS06G0707300 PROTEIN"/>
    <property type="match status" value="1"/>
</dbReference>
<dbReference type="PANTHER" id="PTHR44259">
    <property type="entry name" value="OS07G0183000 PROTEIN-RELATED"/>
    <property type="match status" value="1"/>
</dbReference>
<gene>
    <name evidence="3" type="primary">LOC105055324</name>
</gene>
<organism evidence="2 3">
    <name type="scientific">Elaeis guineensis var. tenera</name>
    <name type="common">Oil palm</name>
    <dbReference type="NCBI Taxonomy" id="51953"/>
    <lineage>
        <taxon>Eukaryota</taxon>
        <taxon>Viridiplantae</taxon>
        <taxon>Streptophyta</taxon>
        <taxon>Embryophyta</taxon>
        <taxon>Tracheophyta</taxon>
        <taxon>Spermatophyta</taxon>
        <taxon>Magnoliopsida</taxon>
        <taxon>Liliopsida</taxon>
        <taxon>Arecaceae</taxon>
        <taxon>Arecoideae</taxon>
        <taxon>Cocoseae</taxon>
        <taxon>Elaeidinae</taxon>
        <taxon>Elaeis</taxon>
    </lineage>
</organism>
<evidence type="ECO:0000259" key="1">
    <source>
        <dbReference type="Pfam" id="PF03478"/>
    </source>
</evidence>
<keyword evidence="2" id="KW-1185">Reference proteome</keyword>
<dbReference type="OrthoDB" id="747977at2759"/>
<dbReference type="InterPro" id="IPR005174">
    <property type="entry name" value="KIB1-4_b-propeller"/>
</dbReference>
<evidence type="ECO:0000313" key="2">
    <source>
        <dbReference type="Proteomes" id="UP000504607"/>
    </source>
</evidence>
<dbReference type="Proteomes" id="UP000504607">
    <property type="component" value="Chromosome 12"/>
</dbReference>
<dbReference type="RefSeq" id="XP_010935397.1">
    <property type="nucleotide sequence ID" value="XM_010937095.1"/>
</dbReference>
<proteinExistence type="predicted"/>